<reference evidence="10" key="1">
    <citation type="submission" date="2025-08" db="UniProtKB">
        <authorList>
            <consortium name="RefSeq"/>
        </authorList>
    </citation>
    <scope>IDENTIFICATION</scope>
    <source>
        <tissue evidence="10">Muscle</tissue>
    </source>
</reference>
<evidence type="ECO:0000256" key="5">
    <source>
        <dbReference type="ARBA" id="ARBA00023242"/>
    </source>
</evidence>
<dbReference type="PANTHER" id="PTHR11211:SF40">
    <property type="entry name" value="MIRROR, ISOFORM C"/>
    <property type="match status" value="1"/>
</dbReference>
<keyword evidence="4 6" id="KW-0371">Homeobox</keyword>
<feature type="DNA-binding region" description="Homeobox" evidence="6">
    <location>
        <begin position="148"/>
        <end position="210"/>
    </location>
</feature>
<evidence type="ECO:0000256" key="2">
    <source>
        <dbReference type="ARBA" id="ARBA00008446"/>
    </source>
</evidence>
<dbReference type="Proteomes" id="UP000694941">
    <property type="component" value="Unplaced"/>
</dbReference>
<dbReference type="SUPFAM" id="SSF46689">
    <property type="entry name" value="Homeodomain-like"/>
    <property type="match status" value="1"/>
</dbReference>
<keyword evidence="5 6" id="KW-0539">Nucleus</keyword>
<evidence type="ECO:0000256" key="7">
    <source>
        <dbReference type="SAM" id="MobiDB-lite"/>
    </source>
</evidence>
<proteinExistence type="inferred from homology"/>
<dbReference type="CDD" id="cd00086">
    <property type="entry name" value="homeodomain"/>
    <property type="match status" value="1"/>
</dbReference>
<comment type="subcellular location">
    <subcellularLocation>
        <location evidence="1 6">Nucleus</location>
    </subcellularLocation>
</comment>
<feature type="compositionally biased region" description="Basic residues" evidence="7">
    <location>
        <begin position="209"/>
        <end position="218"/>
    </location>
</feature>
<dbReference type="InterPro" id="IPR017970">
    <property type="entry name" value="Homeobox_CS"/>
</dbReference>
<evidence type="ECO:0000256" key="4">
    <source>
        <dbReference type="ARBA" id="ARBA00023155"/>
    </source>
</evidence>
<gene>
    <name evidence="10" type="primary">LOC106466174</name>
</gene>
<accession>A0ABM1T1U1</accession>
<feature type="region of interest" description="Disordered" evidence="7">
    <location>
        <begin position="209"/>
        <end position="286"/>
    </location>
</feature>
<protein>
    <submittedName>
        <fullName evidence="10">Iroquois-class homeodomain protein IRX-6-like</fullName>
    </submittedName>
</protein>
<evidence type="ECO:0000259" key="8">
    <source>
        <dbReference type="PROSITE" id="PS50071"/>
    </source>
</evidence>
<evidence type="ECO:0000256" key="1">
    <source>
        <dbReference type="ARBA" id="ARBA00004123"/>
    </source>
</evidence>
<dbReference type="Gene3D" id="1.10.10.60">
    <property type="entry name" value="Homeodomain-like"/>
    <property type="match status" value="1"/>
</dbReference>
<evidence type="ECO:0000313" key="9">
    <source>
        <dbReference type="Proteomes" id="UP000694941"/>
    </source>
</evidence>
<evidence type="ECO:0000256" key="3">
    <source>
        <dbReference type="ARBA" id="ARBA00023125"/>
    </source>
</evidence>
<dbReference type="SMART" id="SM00389">
    <property type="entry name" value="HOX"/>
    <property type="match status" value="1"/>
</dbReference>
<sequence length="545" mass="60043">MAYTHFGYSYHSSSSQLLMAGHHSASNSCDPCQPAILGNPHAPSRSICPLPSYETRLLSSTYPHRLATGNVPMNGLYRATYPDQAGYMAVLGSSPTALYSSLTGSYDFKDNRGTWSSLPQAASYYPYDPAVFAAYGNFSERYGSPLDGVNRRKNATRETTNTLKAWLYEHRKNPYPTKGEKIMLAILTKMTLTQVSTWFANARRRLKKERKMTWKPKTKTGDDRTVDLNVDEVPASDDDTSENENEDDSFKVDHNDAKKSRDSIPLPEVQRINNPTGDFLEPREDSRNEGTVVDCAFNNLPKNILCESSTTNSLSQNAKGRALESMNLSVKISSFDPSSEKLDVLSSTHSTSSSQEPSDTRPKIWSLAQTAISDDSLHPQRSTAEFHSSCTASLSRSLAHHDPQNPADTESITDKSLRSFPLSQRKLQNTKDEICGNELPHTTVKRINNTNVTFTSTGITSTAASQPLPFGEGTLTPQMTLTHPVGSCSDGFRQAVFVNESSSSHEIATLPDSVCGLTGLYGCNSHLHYSSQSFPTSSMYLSYKN</sequence>
<feature type="compositionally biased region" description="Basic and acidic residues" evidence="7">
    <location>
        <begin position="248"/>
        <end position="262"/>
    </location>
</feature>
<feature type="domain" description="Homeobox" evidence="8">
    <location>
        <begin position="146"/>
        <end position="209"/>
    </location>
</feature>
<dbReference type="Pfam" id="PF05920">
    <property type="entry name" value="Homeobox_KN"/>
    <property type="match status" value="1"/>
</dbReference>
<dbReference type="InterPro" id="IPR009057">
    <property type="entry name" value="Homeodomain-like_sf"/>
</dbReference>
<comment type="similarity">
    <text evidence="2">Belongs to the TALE/IRO homeobox family.</text>
</comment>
<keyword evidence="9" id="KW-1185">Reference proteome</keyword>
<dbReference type="InterPro" id="IPR008422">
    <property type="entry name" value="KN_HD"/>
</dbReference>
<evidence type="ECO:0000256" key="6">
    <source>
        <dbReference type="PROSITE-ProRule" id="PRU00108"/>
    </source>
</evidence>
<feature type="compositionally biased region" description="Acidic residues" evidence="7">
    <location>
        <begin position="234"/>
        <end position="247"/>
    </location>
</feature>
<dbReference type="PROSITE" id="PS00027">
    <property type="entry name" value="HOMEOBOX_1"/>
    <property type="match status" value="1"/>
</dbReference>
<dbReference type="InterPro" id="IPR001356">
    <property type="entry name" value="HD"/>
</dbReference>
<organism evidence="9 10">
    <name type="scientific">Limulus polyphemus</name>
    <name type="common">Atlantic horseshoe crab</name>
    <dbReference type="NCBI Taxonomy" id="6850"/>
    <lineage>
        <taxon>Eukaryota</taxon>
        <taxon>Metazoa</taxon>
        <taxon>Ecdysozoa</taxon>
        <taxon>Arthropoda</taxon>
        <taxon>Chelicerata</taxon>
        <taxon>Merostomata</taxon>
        <taxon>Xiphosura</taxon>
        <taxon>Limulidae</taxon>
        <taxon>Limulus</taxon>
    </lineage>
</organism>
<evidence type="ECO:0000313" key="10">
    <source>
        <dbReference type="RefSeq" id="XP_022249847.1"/>
    </source>
</evidence>
<keyword evidence="3 6" id="KW-0238">DNA-binding</keyword>
<dbReference type="PANTHER" id="PTHR11211">
    <property type="entry name" value="IROQUOIS-CLASS HOMEODOMAIN PROTEIN IRX"/>
    <property type="match status" value="1"/>
</dbReference>
<name>A0ABM1T1U1_LIMPO</name>
<dbReference type="GeneID" id="106466174"/>
<feature type="region of interest" description="Disordered" evidence="7">
    <location>
        <begin position="395"/>
        <end position="420"/>
    </location>
</feature>
<dbReference type="PROSITE" id="PS50071">
    <property type="entry name" value="HOMEOBOX_2"/>
    <property type="match status" value="1"/>
</dbReference>
<dbReference type="RefSeq" id="XP_022249847.1">
    <property type="nucleotide sequence ID" value="XM_022394139.1"/>
</dbReference>